<gene>
    <name evidence="1" type="ORF">H2199_001499</name>
</gene>
<sequence>MVGDEGYVVASYATVVEVTKEMIGNRRMASLQHMSLQLEAAKDLKGFWVHLLKGLESNDKDLPLVMLYSVEKDTSGETSPPRSELVECVLEGCLGIPEGHASAPSRIDLACEDPPGFTTALKRSLIMTGPLLLGNEDASLPSGIFEGVEWRGFGVSSEEIIINPIRTSGGRLVGFMIMGLNPRRRFDSDYQTFINLITKQVTTPHVSAILLQVEIGQSKEKAKSAALQRAELSSQLRQRTKEYEQSEHRFARFADLANVGVATTDSEARLTYANSAWYEINQLQPDETKSLSILDLDAIIPDDKFIIREEWSRILAGKPSDTFQVRFKKPLKAYSERHGHMKSPYTTGLCAAYPECNEQGKLISTTALIMDISELKWNETKSGCDRANWSKTLIIRRFATTDQSRDDYNARPWLKTVHPDDFEKIEASFDDLVACKGPLTVEARLKRPWSINGQNAELDQGTAWILVYGYAEVNSNGTLKNVVCWITDISAQKAAARVLQIKMNEALERKRQQENFIDIRFRHLDSKLLTISPTAVQPCKILREALKLFEGELKAADMELQVEDDQPLHDLNVDWVLINLATNAIKFTRNRARRQISVKISASSERLTKTSTGVEYFPERVTQARRRNSTVSKHDKRQGDDIYLSLAVTDTGEGLSTEEKTRLFQRFAQGSTKTHAEYGGSGLGLFISRQITEMMGGEIGVASEEGKGSTFFFFIKTQHAAKPKDEADGGRSVLLPPTAKPIPVAVDSELASSIPIHEAELEAKPPAAKSLEPSKVLIVEDNLVNQKVLSKRLSTRGYKVSVANHGAKLSRIRSLEAGGLLKDHVTIVAVTANVRDEHVSAAVDAGMDAVTTKPYRMDDLLQQMKKAYNSTR</sequence>
<reference evidence="1" key="1">
    <citation type="submission" date="2022-10" db="EMBL/GenBank/DDBJ databases">
        <title>Culturing micro-colonial fungi from biological soil crusts in the Mojave desert and describing Neophaeococcomyces mojavensis, and introducing the new genera and species Taxawa tesnikishii.</title>
        <authorList>
            <person name="Kurbessoian T."/>
            <person name="Stajich J.E."/>
        </authorList>
    </citation>
    <scope>NUCLEOTIDE SEQUENCE</scope>
    <source>
        <strain evidence="1">JES_115</strain>
    </source>
</reference>
<dbReference type="EMBL" id="JAPDRP010000004">
    <property type="protein sequence ID" value="KAJ9647725.1"/>
    <property type="molecule type" value="Genomic_DNA"/>
</dbReference>
<comment type="caution">
    <text evidence="1">The sequence shown here is derived from an EMBL/GenBank/DDBJ whole genome shotgun (WGS) entry which is preliminary data.</text>
</comment>
<organism evidence="1 2">
    <name type="scientific">Coniosporium tulheliwenetii</name>
    <dbReference type="NCBI Taxonomy" id="3383036"/>
    <lineage>
        <taxon>Eukaryota</taxon>
        <taxon>Fungi</taxon>
        <taxon>Dikarya</taxon>
        <taxon>Ascomycota</taxon>
        <taxon>Pezizomycotina</taxon>
        <taxon>Dothideomycetes</taxon>
        <taxon>Dothideomycetes incertae sedis</taxon>
        <taxon>Coniosporium</taxon>
    </lineage>
</organism>
<proteinExistence type="predicted"/>
<keyword evidence="2" id="KW-1185">Reference proteome</keyword>
<protein>
    <submittedName>
        <fullName evidence="1">Uncharacterized protein</fullName>
    </submittedName>
</protein>
<dbReference type="Proteomes" id="UP001172680">
    <property type="component" value="Unassembled WGS sequence"/>
</dbReference>
<evidence type="ECO:0000313" key="1">
    <source>
        <dbReference type="EMBL" id="KAJ9647725.1"/>
    </source>
</evidence>
<evidence type="ECO:0000313" key="2">
    <source>
        <dbReference type="Proteomes" id="UP001172680"/>
    </source>
</evidence>
<accession>A0ACC2ZJM2</accession>
<name>A0ACC2ZJM2_9PEZI</name>